<reference evidence="3" key="1">
    <citation type="journal article" date="2008" name="Insect Biochem. Mol. Biol.">
        <title>The genome of a lepidopteran model insect, the silkworm Bombyx mori.</title>
        <authorList>
            <consortium name="International Silkworm Genome Consortium"/>
        </authorList>
    </citation>
    <scope>NUCLEOTIDE SEQUENCE [LARGE SCALE GENOMIC DNA]</scope>
    <source>
        <strain evidence="3">p50T</strain>
    </source>
</reference>
<proteinExistence type="predicted"/>
<protein>
    <submittedName>
        <fullName evidence="2">Uncharacterized protein</fullName>
    </submittedName>
</protein>
<feature type="chain" id="PRO_5035943165" evidence="1">
    <location>
        <begin position="22"/>
        <end position="184"/>
    </location>
</feature>
<dbReference type="Proteomes" id="UP000005204">
    <property type="component" value="Unassembled WGS sequence"/>
</dbReference>
<feature type="signal peptide" evidence="1">
    <location>
        <begin position="1"/>
        <end position="21"/>
    </location>
</feature>
<keyword evidence="1" id="KW-0732">Signal</keyword>
<evidence type="ECO:0000313" key="2">
    <source>
        <dbReference type="EnsemblMetazoa" id="XP_037867732.1"/>
    </source>
</evidence>
<dbReference type="AlphaFoldDB" id="A0A8R2QTN2"/>
<reference evidence="2" key="2">
    <citation type="submission" date="2022-06" db="UniProtKB">
        <authorList>
            <consortium name="EnsemblMetazoa"/>
        </authorList>
    </citation>
    <scope>IDENTIFICATION</scope>
    <source>
        <strain evidence="2">p50T (Dazao)</strain>
    </source>
</reference>
<evidence type="ECO:0000256" key="1">
    <source>
        <dbReference type="SAM" id="SignalP"/>
    </source>
</evidence>
<name>A0A8R2QTN2_BOMMO</name>
<keyword evidence="3" id="KW-1185">Reference proteome</keyword>
<evidence type="ECO:0000313" key="3">
    <source>
        <dbReference type="Proteomes" id="UP000005204"/>
    </source>
</evidence>
<sequence length="184" mass="21705">MGNTKISFTTTLVFVIGAIMAQEYLEELRKSYYGNHHKEIPKHLEIRGDRALAQFDRNIKEIEKLAKKDNVSLIYKVKIETIKPFLQHSLKKGMYKKGKSKKYNVPLKKASMKLSNFEMFLRKMAEETSRRSHKYEITIMTTEKQKVMSPKQILLKYKPIIQRVKTNFTKIIKPVRNREIVLTL</sequence>
<accession>A0A8R2QTN2</accession>
<dbReference type="EnsemblMetazoa" id="XM_038011804.1">
    <property type="protein sequence ID" value="XP_037867732.1"/>
    <property type="gene ID" value="LOC119628653"/>
</dbReference>
<organism evidence="2 3">
    <name type="scientific">Bombyx mori</name>
    <name type="common">Silk moth</name>
    <dbReference type="NCBI Taxonomy" id="7091"/>
    <lineage>
        <taxon>Eukaryota</taxon>
        <taxon>Metazoa</taxon>
        <taxon>Ecdysozoa</taxon>
        <taxon>Arthropoda</taxon>
        <taxon>Hexapoda</taxon>
        <taxon>Insecta</taxon>
        <taxon>Pterygota</taxon>
        <taxon>Neoptera</taxon>
        <taxon>Endopterygota</taxon>
        <taxon>Lepidoptera</taxon>
        <taxon>Glossata</taxon>
        <taxon>Ditrysia</taxon>
        <taxon>Bombycoidea</taxon>
        <taxon>Bombycidae</taxon>
        <taxon>Bombycinae</taxon>
        <taxon>Bombyx</taxon>
    </lineage>
</organism>